<name>A0A4P7GM96_9ACTN</name>
<dbReference type="InterPro" id="IPR036390">
    <property type="entry name" value="WH_DNA-bd_sf"/>
</dbReference>
<evidence type="ECO:0000259" key="1">
    <source>
        <dbReference type="SMART" id="SM00418"/>
    </source>
</evidence>
<feature type="domain" description="HTH arsR-type" evidence="1">
    <location>
        <begin position="9"/>
        <end position="94"/>
    </location>
</feature>
<accession>A0A4P7GM96</accession>
<evidence type="ECO:0000313" key="2">
    <source>
        <dbReference type="EMBL" id="QBR93256.1"/>
    </source>
</evidence>
<organism evidence="2 3">
    <name type="scientific">Nocardioides euryhalodurans</name>
    <dbReference type="NCBI Taxonomy" id="2518370"/>
    <lineage>
        <taxon>Bacteria</taxon>
        <taxon>Bacillati</taxon>
        <taxon>Actinomycetota</taxon>
        <taxon>Actinomycetes</taxon>
        <taxon>Propionibacteriales</taxon>
        <taxon>Nocardioidaceae</taxon>
        <taxon>Nocardioides</taxon>
    </lineage>
</organism>
<dbReference type="KEGG" id="noy:EXE57_14035"/>
<dbReference type="CDD" id="cd00090">
    <property type="entry name" value="HTH_ARSR"/>
    <property type="match status" value="1"/>
</dbReference>
<dbReference type="Proteomes" id="UP000294894">
    <property type="component" value="Chromosome"/>
</dbReference>
<dbReference type="SUPFAM" id="SSF46785">
    <property type="entry name" value="Winged helix' DNA-binding domain"/>
    <property type="match status" value="1"/>
</dbReference>
<proteinExistence type="predicted"/>
<gene>
    <name evidence="2" type="ORF">EXE57_14035</name>
</gene>
<evidence type="ECO:0000313" key="3">
    <source>
        <dbReference type="Proteomes" id="UP000294894"/>
    </source>
</evidence>
<dbReference type="RefSeq" id="WP_135078498.1">
    <property type="nucleotide sequence ID" value="NZ_CP038267.1"/>
</dbReference>
<dbReference type="Gene3D" id="1.10.10.10">
    <property type="entry name" value="Winged helix-like DNA-binding domain superfamily/Winged helix DNA-binding domain"/>
    <property type="match status" value="1"/>
</dbReference>
<dbReference type="OrthoDB" id="7945987at2"/>
<dbReference type="AlphaFoldDB" id="A0A4P7GM96"/>
<dbReference type="EMBL" id="CP038267">
    <property type="protein sequence ID" value="QBR93256.1"/>
    <property type="molecule type" value="Genomic_DNA"/>
</dbReference>
<dbReference type="InterPro" id="IPR001845">
    <property type="entry name" value="HTH_ArsR_DNA-bd_dom"/>
</dbReference>
<sequence>MSRPIHDPTVLRAIAHPLRNRIMGELSAQGPLRAADLSRELGVPANQASFHLRQLAKYGLVEEAVGEGRDRRDRVWRLVDESGVTLDLGELEKQPGGRAAAAVFRSQASAWAHELVDAAYAGERAPDDHRSISDVTVRLSKDEARELSAELAALMDAWTRRTRGRDPERRTYSFLAVLQPHPGGSASD</sequence>
<dbReference type="InterPro" id="IPR036388">
    <property type="entry name" value="WH-like_DNA-bd_sf"/>
</dbReference>
<keyword evidence="3" id="KW-1185">Reference proteome</keyword>
<dbReference type="SMART" id="SM00418">
    <property type="entry name" value="HTH_ARSR"/>
    <property type="match status" value="1"/>
</dbReference>
<dbReference type="Pfam" id="PF12840">
    <property type="entry name" value="HTH_20"/>
    <property type="match status" value="1"/>
</dbReference>
<protein>
    <submittedName>
        <fullName evidence="2">ArsR family transcriptional regulator</fullName>
    </submittedName>
</protein>
<reference evidence="2 3" key="1">
    <citation type="submission" date="2019-03" db="EMBL/GenBank/DDBJ databases">
        <title>Three New Species of Nocardioides, Nocardioides euryhalodurans sp. nov., Nocardioides seonyuensis sp. nov. and Nocardioides eburneoflavus sp. nov., Iolated from Soil.</title>
        <authorList>
            <person name="Roh S.G."/>
            <person name="Lee C."/>
            <person name="Kim M.-K."/>
            <person name="Kim S.B."/>
        </authorList>
    </citation>
    <scope>NUCLEOTIDE SEQUENCE [LARGE SCALE GENOMIC DNA]</scope>
    <source>
        <strain evidence="2 3">MMS17-SY117</strain>
    </source>
</reference>
<dbReference type="InterPro" id="IPR011991">
    <property type="entry name" value="ArsR-like_HTH"/>
</dbReference>
<dbReference type="GO" id="GO:0003700">
    <property type="term" value="F:DNA-binding transcription factor activity"/>
    <property type="evidence" value="ECO:0007669"/>
    <property type="project" value="InterPro"/>
</dbReference>